<keyword evidence="2" id="KW-1185">Reference proteome</keyword>
<dbReference type="STRING" id="1212491.LFA_2079"/>
<dbReference type="EMBL" id="LN614827">
    <property type="protein sequence ID" value="CEG57464.1"/>
    <property type="molecule type" value="Genomic_DNA"/>
</dbReference>
<reference evidence="2" key="1">
    <citation type="submission" date="2014-09" db="EMBL/GenBank/DDBJ databases">
        <authorList>
            <person name="Gomez-Valero L."/>
        </authorList>
    </citation>
    <scope>NUCLEOTIDE SEQUENCE [LARGE SCALE GENOMIC DNA]</scope>
    <source>
        <strain evidence="2">ATCC700992</strain>
    </source>
</reference>
<dbReference type="AlphaFoldDB" id="A0A098G669"/>
<dbReference type="HOGENOM" id="CLU_3008763_0_0_6"/>
<name>A0A098G669_9GAMM</name>
<evidence type="ECO:0000313" key="2">
    <source>
        <dbReference type="Proteomes" id="UP000032430"/>
    </source>
</evidence>
<evidence type="ECO:0000313" key="1">
    <source>
        <dbReference type="EMBL" id="CEG57464.1"/>
    </source>
</evidence>
<dbReference type="KEGG" id="lfa:LFA_2079"/>
<dbReference type="RefSeq" id="WP_197541182.1">
    <property type="nucleotide sequence ID" value="NZ_LN614827.1"/>
</dbReference>
<protein>
    <submittedName>
        <fullName evidence="1">Uncharacterized protein</fullName>
    </submittedName>
</protein>
<dbReference type="Proteomes" id="UP000032430">
    <property type="component" value="Chromosome I"/>
</dbReference>
<accession>A0A098G669</accession>
<sequence length="56" mass="6154">MVKKQAWIAIALSQSVNLPKLQDVATALKLNRNTVFLLLAIFLNIPEVRVSAHGAK</sequence>
<proteinExistence type="predicted"/>
<organism evidence="1 2">
    <name type="scientific">Legionella fallonii LLAP-10</name>
    <dbReference type="NCBI Taxonomy" id="1212491"/>
    <lineage>
        <taxon>Bacteria</taxon>
        <taxon>Pseudomonadati</taxon>
        <taxon>Pseudomonadota</taxon>
        <taxon>Gammaproteobacteria</taxon>
        <taxon>Legionellales</taxon>
        <taxon>Legionellaceae</taxon>
        <taxon>Legionella</taxon>
    </lineage>
</organism>
<gene>
    <name evidence="1" type="ORF">LFA_2079</name>
</gene>